<protein>
    <submittedName>
        <fullName evidence="2">Uncharacterized protein</fullName>
    </submittedName>
</protein>
<feature type="compositionally biased region" description="Polar residues" evidence="1">
    <location>
        <begin position="46"/>
        <end position="58"/>
    </location>
</feature>
<accession>A0ABS4US54</accession>
<evidence type="ECO:0000256" key="1">
    <source>
        <dbReference type="SAM" id="MobiDB-lite"/>
    </source>
</evidence>
<name>A0ABS4US54_9ACTN</name>
<dbReference type="Proteomes" id="UP000755585">
    <property type="component" value="Unassembled WGS sequence"/>
</dbReference>
<dbReference type="EMBL" id="JAGINT010000002">
    <property type="protein sequence ID" value="MBP2354465.1"/>
    <property type="molecule type" value="Genomic_DNA"/>
</dbReference>
<evidence type="ECO:0000313" key="3">
    <source>
        <dbReference type="Proteomes" id="UP000755585"/>
    </source>
</evidence>
<comment type="caution">
    <text evidence="2">The sequence shown here is derived from an EMBL/GenBank/DDBJ whole genome shotgun (WGS) entry which is preliminary data.</text>
</comment>
<keyword evidence="3" id="KW-1185">Reference proteome</keyword>
<proteinExistence type="predicted"/>
<feature type="region of interest" description="Disordered" evidence="1">
    <location>
        <begin position="39"/>
        <end position="90"/>
    </location>
</feature>
<gene>
    <name evidence="2" type="ORF">JOF29_005575</name>
</gene>
<reference evidence="2 3" key="1">
    <citation type="submission" date="2021-03" db="EMBL/GenBank/DDBJ databases">
        <title>Sequencing the genomes of 1000 actinobacteria strains.</title>
        <authorList>
            <person name="Klenk H.-P."/>
        </authorList>
    </citation>
    <scope>NUCLEOTIDE SEQUENCE [LARGE SCALE GENOMIC DNA]</scope>
    <source>
        <strain evidence="2 3">DSM 18824</strain>
    </source>
</reference>
<organism evidence="2 3">
    <name type="scientific">Kribbella aluminosa</name>
    <dbReference type="NCBI Taxonomy" id="416017"/>
    <lineage>
        <taxon>Bacteria</taxon>
        <taxon>Bacillati</taxon>
        <taxon>Actinomycetota</taxon>
        <taxon>Actinomycetes</taxon>
        <taxon>Propionibacteriales</taxon>
        <taxon>Kribbellaceae</taxon>
        <taxon>Kribbella</taxon>
    </lineage>
</organism>
<evidence type="ECO:0000313" key="2">
    <source>
        <dbReference type="EMBL" id="MBP2354465.1"/>
    </source>
</evidence>
<dbReference type="RefSeq" id="WP_209697262.1">
    <property type="nucleotide sequence ID" value="NZ_BAAAVU010000031.1"/>
</dbReference>
<sequence length="396" mass="40667">MRVQNGRLAALVAAVAVAAVTGGGALAYRQGPQANAEGSVAAPLSTAASAQTPSSGTPKPTAARSEATSTPKPTAPPSQTTATPTSLPTTRIDLKTLAQGREPQVAYLYGRKVLGGAGSDITIPGTMDIQQVARLGITSLAVVTKGSGNELLTFDDNGKIIRHTPDVTQIFATDDGTAAAYLGTKLKSTGEPTGGATVYAEDAKTQNVQQVQIPGVWNTMLRGYTNGTVYFDASTTRNGTTTLYQWTPGDSKATPLKAIPSAMAVSSVDTAGSITTQANQNSCSNLLTVPAGKRLWRTCDYIIAGFTPDAATVIAGPMYEDGYGQGIAAALNAKNGSLIHEWSGVFRQAVPEDDQHLLLLADDGAGTPAAIVRCTITTGTCELATPLTKAGLQIGA</sequence>
<feature type="compositionally biased region" description="Low complexity" evidence="1">
    <location>
        <begin position="67"/>
        <end position="90"/>
    </location>
</feature>